<gene>
    <name evidence="14" type="primary">LOC103174943</name>
</gene>
<feature type="transmembrane region" description="Helical" evidence="11">
    <location>
        <begin position="14"/>
        <end position="35"/>
    </location>
</feature>
<dbReference type="PANTHER" id="PTHR24232:SF56">
    <property type="entry name" value="G-PROTEIN COUPLED RECEPTOR 55"/>
    <property type="match status" value="1"/>
</dbReference>
<feature type="transmembrane region" description="Helical" evidence="11">
    <location>
        <begin position="47"/>
        <end position="65"/>
    </location>
</feature>
<evidence type="ECO:0000313" key="15">
    <source>
        <dbReference type="Proteomes" id="UP000314986"/>
    </source>
</evidence>
<keyword evidence="7 10" id="KW-0675">Receptor</keyword>
<dbReference type="GO" id="GO:0007200">
    <property type="term" value="P:phospholipase C-activating G protein-coupled receptor signaling pathway"/>
    <property type="evidence" value="ECO:0007669"/>
    <property type="project" value="TreeGrafter"/>
</dbReference>
<comment type="similarity">
    <text evidence="10">Belongs to the G-protein coupled receptor 1 family.</text>
</comment>
<keyword evidence="6 11" id="KW-0472">Membrane</keyword>
<dbReference type="CDD" id="cd15923">
    <property type="entry name" value="7tmA_GPR35_55-like"/>
    <property type="match status" value="1"/>
</dbReference>
<dbReference type="RefSeq" id="XP_007885806.1">
    <property type="nucleotide sequence ID" value="XM_007887615.2"/>
</dbReference>
<organism evidence="13">
    <name type="scientific">Callorhinchus milii</name>
    <name type="common">Ghost shark</name>
    <dbReference type="NCBI Taxonomy" id="7868"/>
    <lineage>
        <taxon>Eukaryota</taxon>
        <taxon>Metazoa</taxon>
        <taxon>Chordata</taxon>
        <taxon>Craniata</taxon>
        <taxon>Vertebrata</taxon>
        <taxon>Chondrichthyes</taxon>
        <taxon>Holocephali</taxon>
        <taxon>Chimaeriformes</taxon>
        <taxon>Callorhinchidae</taxon>
        <taxon>Callorhinchus</taxon>
    </lineage>
</organism>
<dbReference type="FunFam" id="1.20.1070.10:FF:000142">
    <property type="entry name" value="G protein-coupled receptor 55"/>
    <property type="match status" value="1"/>
</dbReference>
<feature type="transmembrane region" description="Helical" evidence="11">
    <location>
        <begin position="218"/>
        <end position="243"/>
    </location>
</feature>
<protein>
    <submittedName>
        <fullName evidence="13 14">G-protein coupled receptor 35-like</fullName>
    </submittedName>
</protein>
<dbReference type="PRINTS" id="PR00237">
    <property type="entry name" value="GPCRRHODOPSN"/>
</dbReference>
<dbReference type="PROSITE" id="PS50262">
    <property type="entry name" value="G_PROTEIN_RECEP_F1_2"/>
    <property type="match status" value="1"/>
</dbReference>
<feature type="transmembrane region" description="Helical" evidence="11">
    <location>
        <begin position="172"/>
        <end position="198"/>
    </location>
</feature>
<dbReference type="PROSITE" id="PS00237">
    <property type="entry name" value="G_PROTEIN_RECEP_F1_1"/>
    <property type="match status" value="1"/>
</dbReference>
<dbReference type="AlphaFoldDB" id="V9L5Y0"/>
<keyword evidence="2" id="KW-1003">Cell membrane</keyword>
<sequence>MICNSTNYAELFQYIIYIPTFIFGLLFNMIALWVICCKLQKWTETTIYMTNLAVSDSLLLISLPFKMHSIRCPQAFDLKTCSFLTALYTINTYVSIYIVACISLDRYIAISHPFRATTLRSTMKAVIICGTIWILVVLCCGLTFALEDSVDNNGTLNNPKCFRRSDDVHEEIYVFVFIETIGFIIPLTIVTFCSFRIIRTLQQRKRWNPRTAVTERTIRVVTANLITFIICFTPVHVGMFVKFMKGTTNMNINLLFQFCVCIAATNCCFDGMFYYFATAEIRELYNNGNNIQTSWNVYNTD</sequence>
<dbReference type="EMBL" id="JW874446">
    <property type="protein sequence ID" value="AFP06963.1"/>
    <property type="molecule type" value="mRNA"/>
</dbReference>
<dbReference type="SUPFAM" id="SSF81321">
    <property type="entry name" value="Family A G protein-coupled receptor-like"/>
    <property type="match status" value="1"/>
</dbReference>
<evidence type="ECO:0000256" key="2">
    <source>
        <dbReference type="ARBA" id="ARBA00022475"/>
    </source>
</evidence>
<dbReference type="Ensembl" id="ENSCMIT00000039161.1">
    <property type="protein sequence ID" value="ENSCMIP00000038611.1"/>
    <property type="gene ID" value="ENSCMIG00000016201.1"/>
</dbReference>
<dbReference type="GeneTree" id="ENSGT01040000240444"/>
<dbReference type="GO" id="GO:0005886">
    <property type="term" value="C:plasma membrane"/>
    <property type="evidence" value="ECO:0007669"/>
    <property type="project" value="UniProtKB-SubCell"/>
</dbReference>
<dbReference type="PANTHER" id="PTHR24232">
    <property type="entry name" value="G-PROTEIN COUPLED RECEPTOR"/>
    <property type="match status" value="1"/>
</dbReference>
<dbReference type="GeneID" id="103174943"/>
<reference evidence="15" key="1">
    <citation type="journal article" date="2006" name="Science">
        <title>Ancient noncoding elements conserved in the human genome.</title>
        <authorList>
            <person name="Venkatesh B."/>
            <person name="Kirkness E.F."/>
            <person name="Loh Y.H."/>
            <person name="Halpern A.L."/>
            <person name="Lee A.P."/>
            <person name="Johnson J."/>
            <person name="Dandona N."/>
            <person name="Viswanathan L.D."/>
            <person name="Tay A."/>
            <person name="Venter J.C."/>
            <person name="Strausberg R.L."/>
            <person name="Brenner S."/>
        </authorList>
    </citation>
    <scope>NUCLEOTIDE SEQUENCE [LARGE SCALE GENOMIC DNA]</scope>
</reference>
<dbReference type="GO" id="GO:0004930">
    <property type="term" value="F:G protein-coupled receptor activity"/>
    <property type="evidence" value="ECO:0007669"/>
    <property type="project" value="UniProtKB-KW"/>
</dbReference>
<evidence type="ECO:0000256" key="8">
    <source>
        <dbReference type="ARBA" id="ARBA00023180"/>
    </source>
</evidence>
<evidence type="ECO:0000256" key="9">
    <source>
        <dbReference type="ARBA" id="ARBA00023224"/>
    </source>
</evidence>
<keyword evidence="3 10" id="KW-0812">Transmembrane</keyword>
<evidence type="ECO:0000256" key="5">
    <source>
        <dbReference type="ARBA" id="ARBA00023040"/>
    </source>
</evidence>
<dbReference type="GO" id="GO:0035025">
    <property type="term" value="P:positive regulation of Rho protein signal transduction"/>
    <property type="evidence" value="ECO:0007669"/>
    <property type="project" value="TreeGrafter"/>
</dbReference>
<dbReference type="KEGG" id="cmk:103174943"/>
<keyword evidence="15" id="KW-1185">Reference proteome</keyword>
<evidence type="ECO:0000256" key="4">
    <source>
        <dbReference type="ARBA" id="ARBA00022989"/>
    </source>
</evidence>
<comment type="subcellular location">
    <subcellularLocation>
        <location evidence="1">Cell membrane</location>
        <topology evidence="1">Multi-pass membrane protein</topology>
    </subcellularLocation>
</comment>
<dbReference type="OMA" id="FCSTEVI"/>
<name>V9L5Y0_CALMI</name>
<dbReference type="Proteomes" id="UP000314986">
    <property type="component" value="Unassembled WGS sequence"/>
</dbReference>
<keyword evidence="5 10" id="KW-0297">G-protein coupled receptor</keyword>
<accession>V9L5Y0</accession>
<keyword evidence="8" id="KW-0325">Glycoprotein</keyword>
<dbReference type="InterPro" id="IPR000276">
    <property type="entry name" value="GPCR_Rhodpsn"/>
</dbReference>
<evidence type="ECO:0000256" key="1">
    <source>
        <dbReference type="ARBA" id="ARBA00004651"/>
    </source>
</evidence>
<reference evidence="13 15" key="3">
    <citation type="journal article" date="2014" name="Nature">
        <title>Elephant shark genome provides unique insights into gnathostome evolution.</title>
        <authorList>
            <consortium name="International Elephant Shark Genome Sequencing Consortium"/>
            <person name="Venkatesh B."/>
            <person name="Lee A.P."/>
            <person name="Ravi V."/>
            <person name="Maurya A.K."/>
            <person name="Lian M.M."/>
            <person name="Swann J.B."/>
            <person name="Ohta Y."/>
            <person name="Flajnik M.F."/>
            <person name="Sutoh Y."/>
            <person name="Kasahara M."/>
            <person name="Hoon S."/>
            <person name="Gangu V."/>
            <person name="Roy S.W."/>
            <person name="Irimia M."/>
            <person name="Korzh V."/>
            <person name="Kondrychyn I."/>
            <person name="Lim Z.W."/>
            <person name="Tay B.H."/>
            <person name="Tohari S."/>
            <person name="Kong K.W."/>
            <person name="Ho S."/>
            <person name="Lorente-Galdos B."/>
            <person name="Quilez J."/>
            <person name="Marques-Bonet T."/>
            <person name="Raney B.J."/>
            <person name="Ingham P.W."/>
            <person name="Tay A."/>
            <person name="Hillier L.W."/>
            <person name="Minx P."/>
            <person name="Boehm T."/>
            <person name="Wilson R.K."/>
            <person name="Brenner S."/>
            <person name="Warren W.C."/>
        </authorList>
    </citation>
    <scope>NUCLEOTIDE SEQUENCE</scope>
    <source>
        <tissue evidence="13">Spleen</tissue>
    </source>
</reference>
<feature type="transmembrane region" description="Helical" evidence="11">
    <location>
        <begin position="125"/>
        <end position="146"/>
    </location>
</feature>
<feature type="domain" description="G-protein coupled receptors family 1 profile" evidence="12">
    <location>
        <begin position="27"/>
        <end position="274"/>
    </location>
</feature>
<evidence type="ECO:0000256" key="3">
    <source>
        <dbReference type="ARBA" id="ARBA00022692"/>
    </source>
</evidence>
<feature type="transmembrane region" description="Helical" evidence="11">
    <location>
        <begin position="85"/>
        <end position="104"/>
    </location>
</feature>
<dbReference type="Pfam" id="PF00001">
    <property type="entry name" value="7tm_1"/>
    <property type="match status" value="1"/>
</dbReference>
<keyword evidence="4 11" id="KW-1133">Transmembrane helix</keyword>
<feature type="transmembrane region" description="Helical" evidence="11">
    <location>
        <begin position="255"/>
        <end position="277"/>
    </location>
</feature>
<evidence type="ECO:0000256" key="6">
    <source>
        <dbReference type="ARBA" id="ARBA00023136"/>
    </source>
</evidence>
<evidence type="ECO:0000313" key="14">
    <source>
        <dbReference type="Ensembl" id="ENSCMIP00000038611.1"/>
    </source>
</evidence>
<evidence type="ECO:0000256" key="10">
    <source>
        <dbReference type="RuleBase" id="RU000688"/>
    </source>
</evidence>
<evidence type="ECO:0000313" key="13">
    <source>
        <dbReference type="EMBL" id="AFP06963.1"/>
    </source>
</evidence>
<proteinExistence type="evidence at transcript level"/>
<reference evidence="15" key="2">
    <citation type="journal article" date="2007" name="PLoS Biol.">
        <title>Survey sequencing and comparative analysis of the elephant shark (Callorhinchus milii) genome.</title>
        <authorList>
            <person name="Venkatesh B."/>
            <person name="Kirkness E.F."/>
            <person name="Loh Y.H."/>
            <person name="Halpern A.L."/>
            <person name="Lee A.P."/>
            <person name="Johnson J."/>
            <person name="Dandona N."/>
            <person name="Viswanathan L.D."/>
            <person name="Tay A."/>
            <person name="Venter J.C."/>
            <person name="Strausberg R.L."/>
            <person name="Brenner S."/>
        </authorList>
    </citation>
    <scope>NUCLEOTIDE SEQUENCE [LARGE SCALE GENOMIC DNA]</scope>
</reference>
<evidence type="ECO:0000259" key="12">
    <source>
        <dbReference type="PROSITE" id="PS50262"/>
    </source>
</evidence>
<dbReference type="InterPro" id="IPR017452">
    <property type="entry name" value="GPCR_Rhodpsn_7TM"/>
</dbReference>
<dbReference type="OrthoDB" id="6086428at2759"/>
<dbReference type="Gene3D" id="1.20.1070.10">
    <property type="entry name" value="Rhodopsin 7-helix transmembrane proteins"/>
    <property type="match status" value="1"/>
</dbReference>
<reference evidence="14" key="4">
    <citation type="submission" date="2025-05" db="UniProtKB">
        <authorList>
            <consortium name="Ensembl"/>
        </authorList>
    </citation>
    <scope>IDENTIFICATION</scope>
</reference>
<keyword evidence="9 10" id="KW-0807">Transducer</keyword>
<evidence type="ECO:0000256" key="11">
    <source>
        <dbReference type="SAM" id="Phobius"/>
    </source>
</evidence>
<evidence type="ECO:0000256" key="7">
    <source>
        <dbReference type="ARBA" id="ARBA00023170"/>
    </source>
</evidence>